<proteinExistence type="predicted"/>
<sequence length="235" mass="26188">MKVCAFFLLALALATPAFGKTFTRCTLAQELLSLGVPKDQLAIWTCIAEHESSYRTGVVGPTNKMVPTIMPSSGRFSYNECNLSCDALLTDDISNSVTCARKIQKQQGWTAWSTWKYCNAHCNVPPFQCEKPSIMRGFPLNINRFASTNAWALHWYSLKSNVVALKLKLCDCGLKYIHTRTYEFNAEKEEEFLCGARSNNKGIARLSVQVLVVVGAFRLPSEAAVGVYLCILMHN</sequence>
<gene>
    <name evidence="5" type="ORF">CCAP1982_LOCUS20709</name>
</gene>
<feature type="signal peptide" evidence="3">
    <location>
        <begin position="1"/>
        <end position="19"/>
    </location>
</feature>
<evidence type="ECO:0000313" key="6">
    <source>
        <dbReference type="Proteomes" id="UP000606786"/>
    </source>
</evidence>
<dbReference type="SMART" id="SM00263">
    <property type="entry name" value="LYZ1"/>
    <property type="match status" value="1"/>
</dbReference>
<protein>
    <submittedName>
        <fullName evidence="5">(Mediterranean fruit fly) hypothetical protein</fullName>
    </submittedName>
</protein>
<comment type="caution">
    <text evidence="5">The sequence shown here is derived from an EMBL/GenBank/DDBJ whole genome shotgun (WGS) entry which is preliminary data.</text>
</comment>
<keyword evidence="1 3" id="KW-0732">Signal</keyword>
<dbReference type="SUPFAM" id="SSF53955">
    <property type="entry name" value="Lysozyme-like"/>
    <property type="match status" value="1"/>
</dbReference>
<evidence type="ECO:0000259" key="4">
    <source>
        <dbReference type="PROSITE" id="PS00128"/>
    </source>
</evidence>
<evidence type="ECO:0000256" key="2">
    <source>
        <dbReference type="ARBA" id="ARBA00023157"/>
    </source>
</evidence>
<dbReference type="AlphaFoldDB" id="A0A811VEK5"/>
<dbReference type="PANTHER" id="PTHR11407:SF36">
    <property type="entry name" value="GEO02684P1-RELATED"/>
    <property type="match status" value="1"/>
</dbReference>
<dbReference type="CDD" id="cd16899">
    <property type="entry name" value="LYZ_C_invert"/>
    <property type="match status" value="1"/>
</dbReference>
<evidence type="ECO:0000256" key="3">
    <source>
        <dbReference type="SAM" id="SignalP"/>
    </source>
</evidence>
<evidence type="ECO:0000313" key="5">
    <source>
        <dbReference type="EMBL" id="CAD7012623.1"/>
    </source>
</evidence>
<dbReference type="GO" id="GO:0003796">
    <property type="term" value="F:lysozyme activity"/>
    <property type="evidence" value="ECO:0007669"/>
    <property type="project" value="TreeGrafter"/>
</dbReference>
<dbReference type="InterPro" id="IPR019799">
    <property type="entry name" value="Glyco_hydro_22_CS"/>
</dbReference>
<feature type="domain" description="Glycosyl hydrolases family 22 (GH22)" evidence="4">
    <location>
        <begin position="81"/>
        <end position="99"/>
    </location>
</feature>
<keyword evidence="6" id="KW-1185">Reference proteome</keyword>
<dbReference type="PROSITE" id="PS51348">
    <property type="entry name" value="GLYCOSYL_HYDROL_F22_2"/>
    <property type="match status" value="1"/>
</dbReference>
<dbReference type="InterPro" id="IPR001916">
    <property type="entry name" value="Glyco_hydro_22"/>
</dbReference>
<dbReference type="EMBL" id="CAJHJT010000056">
    <property type="protein sequence ID" value="CAD7012623.1"/>
    <property type="molecule type" value="Genomic_DNA"/>
</dbReference>
<dbReference type="OrthoDB" id="17373at2759"/>
<keyword evidence="2" id="KW-1015">Disulfide bond</keyword>
<reference evidence="5" key="1">
    <citation type="submission" date="2020-11" db="EMBL/GenBank/DDBJ databases">
        <authorList>
            <person name="Whitehead M."/>
        </authorList>
    </citation>
    <scope>NUCLEOTIDE SEQUENCE</scope>
    <source>
        <strain evidence="5">EGII</strain>
    </source>
</reference>
<dbReference type="Pfam" id="PF00062">
    <property type="entry name" value="Lys"/>
    <property type="match status" value="1"/>
</dbReference>
<dbReference type="PROSITE" id="PS00128">
    <property type="entry name" value="GLYCOSYL_HYDROL_F22_1"/>
    <property type="match status" value="1"/>
</dbReference>
<feature type="chain" id="PRO_5032514825" evidence="3">
    <location>
        <begin position="20"/>
        <end position="235"/>
    </location>
</feature>
<organism evidence="5 6">
    <name type="scientific">Ceratitis capitata</name>
    <name type="common">Mediterranean fruit fly</name>
    <name type="synonym">Tephritis capitata</name>
    <dbReference type="NCBI Taxonomy" id="7213"/>
    <lineage>
        <taxon>Eukaryota</taxon>
        <taxon>Metazoa</taxon>
        <taxon>Ecdysozoa</taxon>
        <taxon>Arthropoda</taxon>
        <taxon>Hexapoda</taxon>
        <taxon>Insecta</taxon>
        <taxon>Pterygota</taxon>
        <taxon>Neoptera</taxon>
        <taxon>Endopterygota</taxon>
        <taxon>Diptera</taxon>
        <taxon>Brachycera</taxon>
        <taxon>Muscomorpha</taxon>
        <taxon>Tephritoidea</taxon>
        <taxon>Tephritidae</taxon>
        <taxon>Ceratitis</taxon>
        <taxon>Ceratitis</taxon>
    </lineage>
</organism>
<accession>A0A811VEK5</accession>
<dbReference type="Proteomes" id="UP000606786">
    <property type="component" value="Unassembled WGS sequence"/>
</dbReference>
<evidence type="ECO:0000256" key="1">
    <source>
        <dbReference type="ARBA" id="ARBA00022729"/>
    </source>
</evidence>
<dbReference type="PANTHER" id="PTHR11407">
    <property type="entry name" value="LYSOZYME C"/>
    <property type="match status" value="1"/>
</dbReference>
<name>A0A811VEK5_CERCA</name>
<dbReference type="Gene3D" id="1.10.530.10">
    <property type="match status" value="1"/>
</dbReference>
<dbReference type="InterPro" id="IPR023346">
    <property type="entry name" value="Lysozyme-like_dom_sf"/>
</dbReference>